<feature type="chain" id="PRO_5042230332" description="Secreted protein" evidence="1">
    <location>
        <begin position="25"/>
        <end position="111"/>
    </location>
</feature>
<proteinExistence type="predicted"/>
<gene>
    <name evidence="2" type="ORF">QYE76_059271</name>
</gene>
<sequence>MAFAGGSRAVRLLLLLHLLGGGDPVPERRSSLSSTASSLARKRRSLPVNRTCHPLTDGEVVVLLVPRCWGEDIVGWHALATARTWLEDLRDDARCQGPLSGLGSLPALRVA</sequence>
<protein>
    <recommendedName>
        <fullName evidence="4">Secreted protein</fullName>
    </recommendedName>
</protein>
<feature type="signal peptide" evidence="1">
    <location>
        <begin position="1"/>
        <end position="24"/>
    </location>
</feature>
<accession>A0AAD8VDG9</accession>
<dbReference type="AlphaFoldDB" id="A0AAD8VDG9"/>
<evidence type="ECO:0008006" key="4">
    <source>
        <dbReference type="Google" id="ProtNLM"/>
    </source>
</evidence>
<reference evidence="2" key="1">
    <citation type="submission" date="2023-07" db="EMBL/GenBank/DDBJ databases">
        <title>A chromosome-level genome assembly of Lolium multiflorum.</title>
        <authorList>
            <person name="Chen Y."/>
            <person name="Copetti D."/>
            <person name="Kolliker R."/>
            <person name="Studer B."/>
        </authorList>
    </citation>
    <scope>NUCLEOTIDE SEQUENCE</scope>
    <source>
        <strain evidence="2">02402/16</strain>
        <tissue evidence="2">Leaf</tissue>
    </source>
</reference>
<evidence type="ECO:0000256" key="1">
    <source>
        <dbReference type="SAM" id="SignalP"/>
    </source>
</evidence>
<dbReference type="Proteomes" id="UP001231189">
    <property type="component" value="Unassembled WGS sequence"/>
</dbReference>
<keyword evidence="1" id="KW-0732">Signal</keyword>
<organism evidence="2 3">
    <name type="scientific">Lolium multiflorum</name>
    <name type="common">Italian ryegrass</name>
    <name type="synonym">Lolium perenne subsp. multiflorum</name>
    <dbReference type="NCBI Taxonomy" id="4521"/>
    <lineage>
        <taxon>Eukaryota</taxon>
        <taxon>Viridiplantae</taxon>
        <taxon>Streptophyta</taxon>
        <taxon>Embryophyta</taxon>
        <taxon>Tracheophyta</taxon>
        <taxon>Spermatophyta</taxon>
        <taxon>Magnoliopsida</taxon>
        <taxon>Liliopsida</taxon>
        <taxon>Poales</taxon>
        <taxon>Poaceae</taxon>
        <taxon>BOP clade</taxon>
        <taxon>Pooideae</taxon>
        <taxon>Poodae</taxon>
        <taxon>Poeae</taxon>
        <taxon>Poeae Chloroplast Group 2 (Poeae type)</taxon>
        <taxon>Loliodinae</taxon>
        <taxon>Loliinae</taxon>
        <taxon>Lolium</taxon>
    </lineage>
</organism>
<name>A0AAD8VDG9_LOLMU</name>
<dbReference type="EMBL" id="JAUUTY010000494">
    <property type="protein sequence ID" value="KAK1601173.1"/>
    <property type="molecule type" value="Genomic_DNA"/>
</dbReference>
<evidence type="ECO:0000313" key="3">
    <source>
        <dbReference type="Proteomes" id="UP001231189"/>
    </source>
</evidence>
<evidence type="ECO:0000313" key="2">
    <source>
        <dbReference type="EMBL" id="KAK1601173.1"/>
    </source>
</evidence>
<keyword evidence="3" id="KW-1185">Reference proteome</keyword>
<comment type="caution">
    <text evidence="2">The sequence shown here is derived from an EMBL/GenBank/DDBJ whole genome shotgun (WGS) entry which is preliminary data.</text>
</comment>